<feature type="domain" description="HTH psq-type" evidence="2">
    <location>
        <begin position="71"/>
        <end position="110"/>
    </location>
</feature>
<proteinExistence type="predicted"/>
<dbReference type="GO" id="GO:0005634">
    <property type="term" value="C:nucleus"/>
    <property type="evidence" value="ECO:0007669"/>
    <property type="project" value="UniProtKB-SubCell"/>
</dbReference>
<evidence type="ECO:0000313" key="4">
    <source>
        <dbReference type="Proteomes" id="UP001566132"/>
    </source>
</evidence>
<dbReference type="EMBL" id="JBDJPC010000008">
    <property type="protein sequence ID" value="KAL1492824.1"/>
    <property type="molecule type" value="Genomic_DNA"/>
</dbReference>
<dbReference type="InterPro" id="IPR009057">
    <property type="entry name" value="Homeodomain-like_sf"/>
</dbReference>
<dbReference type="Gene3D" id="1.10.10.60">
    <property type="entry name" value="Homeodomain-like"/>
    <property type="match status" value="1"/>
</dbReference>
<dbReference type="Proteomes" id="UP001566132">
    <property type="component" value="Unassembled WGS sequence"/>
</dbReference>
<dbReference type="Pfam" id="PF05225">
    <property type="entry name" value="HTH_psq"/>
    <property type="match status" value="1"/>
</dbReference>
<reference evidence="3 4" key="1">
    <citation type="submission" date="2024-05" db="EMBL/GenBank/DDBJ databases">
        <title>Genetic variation in Jamaican populations of the coffee berry borer (Hypothenemus hampei).</title>
        <authorList>
            <person name="Errbii M."/>
            <person name="Myrie A."/>
        </authorList>
    </citation>
    <scope>NUCLEOTIDE SEQUENCE [LARGE SCALE GENOMIC DNA]</scope>
    <source>
        <strain evidence="3">JA-Hopewell-2020-01-JO</strain>
        <tissue evidence="3">Whole body</tissue>
    </source>
</reference>
<name>A0ABD1EDX0_HYPHA</name>
<comment type="subcellular location">
    <subcellularLocation>
        <location evidence="1">Nucleus</location>
    </subcellularLocation>
</comment>
<sequence>MDYVQNPSPAYVTAQTGRVLATRISGPGYGLVVRCPYAIQDVVTPIPGVVKGGTKVMPRNYIRKTNKNSWTQENMRNAINAILKENKSIRKVGREYGIPESTIRKRINQKQTQPGNLGRNAVFSQEQEAELVEYIINMSQTYFGITQMQLRKIAFDFAELKK</sequence>
<comment type="caution">
    <text evidence="3">The sequence shown here is derived from an EMBL/GenBank/DDBJ whole genome shotgun (WGS) entry which is preliminary data.</text>
</comment>
<dbReference type="AlphaFoldDB" id="A0ABD1EDX0"/>
<keyword evidence="4" id="KW-1185">Reference proteome</keyword>
<evidence type="ECO:0000256" key="1">
    <source>
        <dbReference type="ARBA" id="ARBA00004123"/>
    </source>
</evidence>
<dbReference type="SUPFAM" id="SSF46689">
    <property type="entry name" value="Homeodomain-like"/>
    <property type="match status" value="1"/>
</dbReference>
<organism evidence="3 4">
    <name type="scientific">Hypothenemus hampei</name>
    <name type="common">Coffee berry borer</name>
    <dbReference type="NCBI Taxonomy" id="57062"/>
    <lineage>
        <taxon>Eukaryota</taxon>
        <taxon>Metazoa</taxon>
        <taxon>Ecdysozoa</taxon>
        <taxon>Arthropoda</taxon>
        <taxon>Hexapoda</taxon>
        <taxon>Insecta</taxon>
        <taxon>Pterygota</taxon>
        <taxon>Neoptera</taxon>
        <taxon>Endopterygota</taxon>
        <taxon>Coleoptera</taxon>
        <taxon>Polyphaga</taxon>
        <taxon>Cucujiformia</taxon>
        <taxon>Curculionidae</taxon>
        <taxon>Scolytinae</taxon>
        <taxon>Hypothenemus</taxon>
    </lineage>
</organism>
<dbReference type="InterPro" id="IPR007889">
    <property type="entry name" value="HTH_Psq"/>
</dbReference>
<evidence type="ECO:0000259" key="2">
    <source>
        <dbReference type="Pfam" id="PF05225"/>
    </source>
</evidence>
<accession>A0ABD1EDX0</accession>
<evidence type="ECO:0000313" key="3">
    <source>
        <dbReference type="EMBL" id="KAL1492824.1"/>
    </source>
</evidence>
<gene>
    <name evidence="3" type="ORF">ABEB36_011006</name>
</gene>
<protein>
    <recommendedName>
        <fullName evidence="2">HTH psq-type domain-containing protein</fullName>
    </recommendedName>
</protein>